<dbReference type="AlphaFoldDB" id="A0A1F5SX61"/>
<name>A0A1F5SX61_9BACT</name>
<reference evidence="1 2" key="1">
    <citation type="journal article" date="2016" name="Nat. Commun.">
        <title>Thousands of microbial genomes shed light on interconnected biogeochemical processes in an aquifer system.</title>
        <authorList>
            <person name="Anantharaman K."/>
            <person name="Brown C.T."/>
            <person name="Hug L.A."/>
            <person name="Sharon I."/>
            <person name="Castelle C.J."/>
            <person name="Probst A.J."/>
            <person name="Thomas B.C."/>
            <person name="Singh A."/>
            <person name="Wilkins M.J."/>
            <person name="Karaoz U."/>
            <person name="Brodie E.L."/>
            <person name="Williams K.H."/>
            <person name="Hubbard S.S."/>
            <person name="Banfield J.F."/>
        </authorList>
    </citation>
    <scope>NUCLEOTIDE SEQUENCE [LARGE SCALE GENOMIC DNA]</scope>
</reference>
<dbReference type="EMBL" id="MFFY01000019">
    <property type="protein sequence ID" value="OGF31307.1"/>
    <property type="molecule type" value="Genomic_DNA"/>
</dbReference>
<evidence type="ECO:0000313" key="2">
    <source>
        <dbReference type="Proteomes" id="UP000176915"/>
    </source>
</evidence>
<proteinExistence type="predicted"/>
<dbReference type="Proteomes" id="UP000176915">
    <property type="component" value="Unassembled WGS sequence"/>
</dbReference>
<protein>
    <submittedName>
        <fullName evidence="1">Uncharacterized protein</fullName>
    </submittedName>
</protein>
<evidence type="ECO:0000313" key="1">
    <source>
        <dbReference type="EMBL" id="OGF31307.1"/>
    </source>
</evidence>
<accession>A0A1F5SX61</accession>
<organism evidence="1 2">
    <name type="scientific">Candidatus Falkowbacteria bacterium RIFCSPLOWO2_12_FULL_45_13</name>
    <dbReference type="NCBI Taxonomy" id="1797991"/>
    <lineage>
        <taxon>Bacteria</taxon>
        <taxon>Candidatus Falkowiibacteriota</taxon>
    </lineage>
</organism>
<gene>
    <name evidence="1" type="ORF">A3H09_03455</name>
</gene>
<comment type="caution">
    <text evidence="1">The sequence shown here is derived from an EMBL/GenBank/DDBJ whole genome shotgun (WGS) entry which is preliminary data.</text>
</comment>
<sequence>MDSVANIFTRLRFLLLLSGAEEPGGERKPPAYPLNPPAGGVGELVRFGREAWDRGLISYEWPVSPASKYKVVN</sequence>